<dbReference type="PROSITE" id="PS01266">
    <property type="entry name" value="ADENYLOSUCCIN_SYN_1"/>
    <property type="match status" value="1"/>
</dbReference>
<evidence type="ECO:0000256" key="4">
    <source>
        <dbReference type="ARBA" id="ARBA00022755"/>
    </source>
</evidence>
<keyword evidence="1 7" id="KW-0436">Ligase</keyword>
<feature type="binding site" evidence="7">
    <location>
        <position position="143"/>
    </location>
    <ligand>
        <name>IMP</name>
        <dbReference type="ChEBI" id="CHEBI:58053"/>
        <note>ligand shared between dimeric partners</note>
    </ligand>
</feature>
<feature type="binding site" evidence="7">
    <location>
        <begin position="13"/>
        <end position="19"/>
    </location>
    <ligand>
        <name>GTP</name>
        <dbReference type="ChEBI" id="CHEBI:37565"/>
    </ligand>
</feature>
<gene>
    <name evidence="9" type="primary">purA_1</name>
    <name evidence="7" type="synonym">purA</name>
    <name evidence="9" type="ORF">GCM10007907_28350</name>
</gene>
<feature type="binding site" evidence="7">
    <location>
        <position position="304"/>
    </location>
    <ligand>
        <name>GTP</name>
        <dbReference type="ChEBI" id="CHEBI:37565"/>
    </ligand>
</feature>
<comment type="catalytic activity">
    <reaction evidence="7 8">
        <text>IMP + L-aspartate + GTP = N(6)-(1,2-dicarboxyethyl)-AMP + GDP + phosphate + 2 H(+)</text>
        <dbReference type="Rhea" id="RHEA:15753"/>
        <dbReference type="ChEBI" id="CHEBI:15378"/>
        <dbReference type="ChEBI" id="CHEBI:29991"/>
        <dbReference type="ChEBI" id="CHEBI:37565"/>
        <dbReference type="ChEBI" id="CHEBI:43474"/>
        <dbReference type="ChEBI" id="CHEBI:57567"/>
        <dbReference type="ChEBI" id="CHEBI:58053"/>
        <dbReference type="ChEBI" id="CHEBI:58189"/>
        <dbReference type="EC" id="6.3.4.4"/>
    </reaction>
</comment>
<dbReference type="InterPro" id="IPR001114">
    <property type="entry name" value="Adenylosuccinate_synthetase"/>
</dbReference>
<dbReference type="InterPro" id="IPR027417">
    <property type="entry name" value="P-loop_NTPase"/>
</dbReference>
<dbReference type="PANTHER" id="PTHR11846:SF0">
    <property type="entry name" value="ADENYLOSUCCINATE SYNTHETASE"/>
    <property type="match status" value="1"/>
</dbReference>
<feature type="binding site" description="in other chain" evidence="7">
    <location>
        <position position="129"/>
    </location>
    <ligand>
        <name>IMP</name>
        <dbReference type="ChEBI" id="CHEBI:58053"/>
        <note>ligand shared between dimeric partners</note>
    </ligand>
</feature>
<evidence type="ECO:0000256" key="5">
    <source>
        <dbReference type="ARBA" id="ARBA00022842"/>
    </source>
</evidence>
<feature type="binding site" evidence="7">
    <location>
        <position position="41"/>
    </location>
    <ligand>
        <name>Mg(2+)</name>
        <dbReference type="ChEBI" id="CHEBI:18420"/>
    </ligand>
</feature>
<feature type="binding site" evidence="7">
    <location>
        <begin position="298"/>
        <end position="304"/>
    </location>
    <ligand>
        <name>substrate</name>
    </ligand>
</feature>
<comment type="similarity">
    <text evidence="7 8">Belongs to the adenylosuccinate synthetase family.</text>
</comment>
<comment type="pathway">
    <text evidence="7 8">Purine metabolism; AMP biosynthesis via de novo pathway; AMP from IMP: step 1/2.</text>
</comment>
<organism evidence="9 10">
    <name type="scientific">Chitinimonas prasina</name>
    <dbReference type="NCBI Taxonomy" id="1434937"/>
    <lineage>
        <taxon>Bacteria</taxon>
        <taxon>Pseudomonadati</taxon>
        <taxon>Pseudomonadota</taxon>
        <taxon>Betaproteobacteria</taxon>
        <taxon>Neisseriales</taxon>
        <taxon>Chitinibacteraceae</taxon>
        <taxon>Chitinimonas</taxon>
    </lineage>
</organism>
<comment type="cofactor">
    <cofactor evidence="7">
        <name>Mg(2+)</name>
        <dbReference type="ChEBI" id="CHEBI:18420"/>
    </cofactor>
    <text evidence="7">Binds 1 Mg(2+) ion per subunit.</text>
</comment>
<keyword evidence="3 7" id="KW-0547">Nucleotide-binding</keyword>
<dbReference type="SUPFAM" id="SSF52540">
    <property type="entry name" value="P-loop containing nucleoside triphosphate hydrolases"/>
    <property type="match status" value="1"/>
</dbReference>
<feature type="binding site" description="in other chain" evidence="7">
    <location>
        <position position="302"/>
    </location>
    <ligand>
        <name>IMP</name>
        <dbReference type="ChEBI" id="CHEBI:58053"/>
        <note>ligand shared between dimeric partners</note>
    </ligand>
</feature>
<comment type="subunit">
    <text evidence="7">Homodimer.</text>
</comment>
<dbReference type="RefSeq" id="WP_284197135.1">
    <property type="nucleotide sequence ID" value="NZ_BSOG01000003.1"/>
</dbReference>
<keyword evidence="2 7" id="KW-0479">Metal-binding</keyword>
<dbReference type="Pfam" id="PF00709">
    <property type="entry name" value="Adenylsucc_synt"/>
    <property type="match status" value="1"/>
</dbReference>
<proteinExistence type="inferred from homology"/>
<evidence type="ECO:0000313" key="10">
    <source>
        <dbReference type="Proteomes" id="UP001156706"/>
    </source>
</evidence>
<dbReference type="NCBIfam" id="NF002223">
    <property type="entry name" value="PRK01117.1"/>
    <property type="match status" value="1"/>
</dbReference>
<keyword evidence="6 7" id="KW-0342">GTP-binding</keyword>
<feature type="active site" description="Proton acceptor" evidence="7">
    <location>
        <position position="14"/>
    </location>
</feature>
<dbReference type="NCBIfam" id="TIGR00184">
    <property type="entry name" value="purA"/>
    <property type="match status" value="1"/>
</dbReference>
<dbReference type="PANTHER" id="PTHR11846">
    <property type="entry name" value="ADENYLOSUCCINATE SYNTHETASE"/>
    <property type="match status" value="1"/>
</dbReference>
<dbReference type="InterPro" id="IPR042110">
    <property type="entry name" value="Adenylosuccinate_synth_dom2"/>
</dbReference>
<feature type="binding site" description="in other chain" evidence="7">
    <location>
        <begin position="39"/>
        <end position="42"/>
    </location>
    <ligand>
        <name>IMP</name>
        <dbReference type="ChEBI" id="CHEBI:58053"/>
        <note>ligand shared between dimeric partners</note>
    </ligand>
</feature>
<evidence type="ECO:0000313" key="9">
    <source>
        <dbReference type="EMBL" id="GLR14045.1"/>
    </source>
</evidence>
<feature type="binding site" evidence="7">
    <location>
        <begin position="412"/>
        <end position="414"/>
    </location>
    <ligand>
        <name>GTP</name>
        <dbReference type="ChEBI" id="CHEBI:37565"/>
    </ligand>
</feature>
<dbReference type="CDD" id="cd03108">
    <property type="entry name" value="AdSS"/>
    <property type="match status" value="1"/>
</dbReference>
<evidence type="ECO:0000256" key="8">
    <source>
        <dbReference type="RuleBase" id="RU000520"/>
    </source>
</evidence>
<feature type="binding site" description="in other chain" evidence="7">
    <location>
        <begin position="14"/>
        <end position="17"/>
    </location>
    <ligand>
        <name>IMP</name>
        <dbReference type="ChEBI" id="CHEBI:58053"/>
        <note>ligand shared between dimeric partners</note>
    </ligand>
</feature>
<feature type="binding site" evidence="7">
    <location>
        <begin position="41"/>
        <end position="43"/>
    </location>
    <ligand>
        <name>GTP</name>
        <dbReference type="ChEBI" id="CHEBI:37565"/>
    </ligand>
</feature>
<evidence type="ECO:0000256" key="1">
    <source>
        <dbReference type="ARBA" id="ARBA00022598"/>
    </source>
</evidence>
<feature type="binding site" description="in other chain" evidence="7">
    <location>
        <position position="223"/>
    </location>
    <ligand>
        <name>IMP</name>
        <dbReference type="ChEBI" id="CHEBI:58053"/>
        <note>ligand shared between dimeric partners</note>
    </ligand>
</feature>
<feature type="binding site" description="in other chain" evidence="7">
    <location>
        <position position="238"/>
    </location>
    <ligand>
        <name>IMP</name>
        <dbReference type="ChEBI" id="CHEBI:58053"/>
        <note>ligand shared between dimeric partners</note>
    </ligand>
</feature>
<evidence type="ECO:0000256" key="3">
    <source>
        <dbReference type="ARBA" id="ARBA00022741"/>
    </source>
</evidence>
<evidence type="ECO:0000256" key="2">
    <source>
        <dbReference type="ARBA" id="ARBA00022723"/>
    </source>
</evidence>
<feature type="binding site" evidence="7">
    <location>
        <begin position="330"/>
        <end position="332"/>
    </location>
    <ligand>
        <name>GTP</name>
        <dbReference type="ChEBI" id="CHEBI:37565"/>
    </ligand>
</feature>
<comment type="subcellular location">
    <subcellularLocation>
        <location evidence="7">Cytoplasm</location>
    </subcellularLocation>
</comment>
<comment type="caution">
    <text evidence="9">The sequence shown here is derived from an EMBL/GenBank/DDBJ whole genome shotgun (WGS) entry which is preliminary data.</text>
</comment>
<dbReference type="InterPro" id="IPR018220">
    <property type="entry name" value="Adenylosuccin_syn_GTP-bd"/>
</dbReference>
<sequence>MSNKLIVIGMQWGDEGKGRIVDLLSQQADRVVRFNGGHNAGHTLVVEGQTWKLALLPCGLLHGKPGVIGSGLVIDPEALLAELDRVAQQGLAITPGQLLVDETATLVLPSHAALDQAEEAQRRHPIGTTGRGIGPAFADRAGRRAIRVGDLADPTLLAQKVDEALHYHNSLLAAWGQPRHDPAATVSRLLALAPRLLPYVGSSWQRLQQADQAGERLLFEGAQALMLDNSHGSYPFVTASSTLPAQAVLGSGLGAAAQASVLGVCKAYTTRVGAGPFPSELSGELADLLRQRGHEYGTNTGRPRRCGWLDIALLRQGLQLAQVRSLALTKLDVLDTLPSLQLCVGYRIRGVFQANFPASAAEQAACEPVYETLPGWQQSTVGIRQFEALPAAAQAYVQRIATLLDCPVSLVSTSPEREDIITLQQPW</sequence>
<dbReference type="InterPro" id="IPR042109">
    <property type="entry name" value="Adenylosuccinate_synth_dom1"/>
</dbReference>
<dbReference type="Gene3D" id="3.90.170.10">
    <property type="entry name" value="Adenylosuccinate Synthetase, subunit A, domain 3"/>
    <property type="match status" value="1"/>
</dbReference>
<keyword evidence="4 7" id="KW-0658">Purine biosynthesis</keyword>
<comment type="function">
    <text evidence="7">Plays an important role in the de novo pathway of purine nucleotide biosynthesis. Catalyzes the first committed step in the biosynthesis of AMP from IMP.</text>
</comment>
<keyword evidence="5 7" id="KW-0460">Magnesium</keyword>
<dbReference type="EMBL" id="BSOG01000003">
    <property type="protein sequence ID" value="GLR14045.1"/>
    <property type="molecule type" value="Genomic_DNA"/>
</dbReference>
<evidence type="ECO:0000256" key="7">
    <source>
        <dbReference type="HAMAP-Rule" id="MF_00011"/>
    </source>
</evidence>
<reference evidence="10" key="1">
    <citation type="journal article" date="2019" name="Int. J. Syst. Evol. Microbiol.">
        <title>The Global Catalogue of Microorganisms (GCM) 10K type strain sequencing project: providing services to taxonomists for standard genome sequencing and annotation.</title>
        <authorList>
            <consortium name="The Broad Institute Genomics Platform"/>
            <consortium name="The Broad Institute Genome Sequencing Center for Infectious Disease"/>
            <person name="Wu L."/>
            <person name="Ma J."/>
        </authorList>
    </citation>
    <scope>NUCLEOTIDE SEQUENCE [LARGE SCALE GENOMIC DNA]</scope>
    <source>
        <strain evidence="10">NBRC 110044</strain>
    </source>
</reference>
<dbReference type="Gene3D" id="1.10.300.10">
    <property type="entry name" value="Adenylosuccinate Synthetase, subunit A, domain 2"/>
    <property type="match status" value="1"/>
</dbReference>
<evidence type="ECO:0000256" key="6">
    <source>
        <dbReference type="ARBA" id="ARBA00023134"/>
    </source>
</evidence>
<keyword evidence="7" id="KW-0963">Cytoplasm</keyword>
<feature type="active site" description="Proton donor" evidence="7">
    <location>
        <position position="42"/>
    </location>
</feature>
<name>A0ABQ5YGC5_9NEIS</name>
<dbReference type="EC" id="6.3.4.4" evidence="7 8"/>
<dbReference type="SMART" id="SM00788">
    <property type="entry name" value="Adenylsucc_synt"/>
    <property type="match status" value="1"/>
</dbReference>
<feature type="binding site" evidence="7">
    <location>
        <position position="14"/>
    </location>
    <ligand>
        <name>Mg(2+)</name>
        <dbReference type="ChEBI" id="CHEBI:18420"/>
    </ligand>
</feature>
<protein>
    <recommendedName>
        <fullName evidence="7 8">Adenylosuccinate synthetase</fullName>
        <shortName evidence="7">AMPSase</shortName>
        <shortName evidence="7">AdSS</shortName>
        <ecNumber evidence="7 8">6.3.4.4</ecNumber>
    </recommendedName>
    <alternativeName>
        <fullName evidence="7">IMP--aspartate ligase</fullName>
    </alternativeName>
</protein>
<accession>A0ABQ5YGC5</accession>
<dbReference type="InterPro" id="IPR042111">
    <property type="entry name" value="Adenylosuccinate_synth_dom3"/>
</dbReference>
<dbReference type="Proteomes" id="UP001156706">
    <property type="component" value="Unassembled WGS sequence"/>
</dbReference>
<keyword evidence="10" id="KW-1185">Reference proteome</keyword>
<dbReference type="Gene3D" id="3.40.440.10">
    <property type="entry name" value="Adenylosuccinate Synthetase, subunit A, domain 1"/>
    <property type="match status" value="1"/>
</dbReference>
<dbReference type="HAMAP" id="MF_00011">
    <property type="entry name" value="Adenylosucc_synth"/>
    <property type="match status" value="1"/>
</dbReference>